<dbReference type="CDD" id="cd00030">
    <property type="entry name" value="C2"/>
    <property type="match status" value="1"/>
</dbReference>
<name>A0A7S4Q304_9DINO</name>
<dbReference type="Gene3D" id="2.60.40.150">
    <property type="entry name" value="C2 domain"/>
    <property type="match status" value="1"/>
</dbReference>
<evidence type="ECO:0000256" key="1">
    <source>
        <dbReference type="SAM" id="MobiDB-lite"/>
    </source>
</evidence>
<proteinExistence type="predicted"/>
<dbReference type="PROSITE" id="PS50004">
    <property type="entry name" value="C2"/>
    <property type="match status" value="1"/>
</dbReference>
<feature type="region of interest" description="Disordered" evidence="1">
    <location>
        <begin position="166"/>
        <end position="185"/>
    </location>
</feature>
<protein>
    <recommendedName>
        <fullName evidence="2">C2 domain-containing protein</fullName>
    </recommendedName>
</protein>
<accession>A0A7S4Q304</accession>
<evidence type="ECO:0000313" key="3">
    <source>
        <dbReference type="EMBL" id="CAE4569557.1"/>
    </source>
</evidence>
<evidence type="ECO:0000259" key="2">
    <source>
        <dbReference type="PROSITE" id="PS50004"/>
    </source>
</evidence>
<gene>
    <name evidence="3" type="ORF">AMON00008_LOCUS9176</name>
</gene>
<organism evidence="3">
    <name type="scientific">Alexandrium monilatum</name>
    <dbReference type="NCBI Taxonomy" id="311494"/>
    <lineage>
        <taxon>Eukaryota</taxon>
        <taxon>Sar</taxon>
        <taxon>Alveolata</taxon>
        <taxon>Dinophyceae</taxon>
        <taxon>Gonyaulacales</taxon>
        <taxon>Pyrocystaceae</taxon>
        <taxon>Alexandrium</taxon>
    </lineage>
</organism>
<dbReference type="InterPro" id="IPR000008">
    <property type="entry name" value="C2_dom"/>
</dbReference>
<dbReference type="AlphaFoldDB" id="A0A7S4Q304"/>
<dbReference type="InterPro" id="IPR035892">
    <property type="entry name" value="C2_domain_sf"/>
</dbReference>
<dbReference type="SUPFAM" id="SSF49562">
    <property type="entry name" value="C2 domain (Calcium/lipid-binding domain, CaLB)"/>
    <property type="match status" value="1"/>
</dbReference>
<reference evidence="3" key="1">
    <citation type="submission" date="2021-01" db="EMBL/GenBank/DDBJ databases">
        <authorList>
            <person name="Corre E."/>
            <person name="Pelletier E."/>
            <person name="Niang G."/>
            <person name="Scheremetjew M."/>
            <person name="Finn R."/>
            <person name="Kale V."/>
            <person name="Holt S."/>
            <person name="Cochrane G."/>
            <person name="Meng A."/>
            <person name="Brown T."/>
            <person name="Cohen L."/>
        </authorList>
    </citation>
    <scope>NUCLEOTIDE SEQUENCE</scope>
    <source>
        <strain evidence="3">CCMP3105</strain>
    </source>
</reference>
<sequence>MDGAECEIRVWPQLKHLGVGFVHVRLKLDAHMQQSVCLAARSKRDFRILKSAVKCSRYISESRPDEGRMLGLKTLMRGIDSPAAHLHKAWDELARLWRLLREMDVVNEAPKERFQQSVLLEVWSPVCLIQSRKFLGECWLPNLSEFTPQMKDTLLSLKAADFREDAQGGPSRWGRDKEKAVSHPGPHVQGKLFVSVGWTFPIADPAGSASTSGRMFKASTGSMQLRITKGKRLGAAEVVRAPDPQVLVWIRNDHTMTWREAPSAKTRSMQRTRNPHFNHESSIELIDGPVEMTALQLRGADRP</sequence>
<dbReference type="EMBL" id="HBNR01014183">
    <property type="protein sequence ID" value="CAE4569557.1"/>
    <property type="molecule type" value="Transcribed_RNA"/>
</dbReference>
<feature type="domain" description="C2" evidence="2">
    <location>
        <begin position="201"/>
        <end position="303"/>
    </location>
</feature>